<dbReference type="Gene3D" id="1.10.630.10">
    <property type="entry name" value="Cytochrome P450"/>
    <property type="match status" value="2"/>
</dbReference>
<comment type="caution">
    <text evidence="13">The sequence shown here is derived from an EMBL/GenBank/DDBJ whole genome shotgun (WGS) entry which is preliminary data.</text>
</comment>
<evidence type="ECO:0000256" key="5">
    <source>
        <dbReference type="ARBA" id="ARBA00022723"/>
    </source>
</evidence>
<feature type="binding site" description="axial binding residue" evidence="11">
    <location>
        <position position="446"/>
    </location>
    <ligand>
        <name>heme</name>
        <dbReference type="ChEBI" id="CHEBI:30413"/>
    </ligand>
    <ligandPart>
        <name>Fe</name>
        <dbReference type="ChEBI" id="CHEBI:18248"/>
    </ligandPart>
</feature>
<evidence type="ECO:0000256" key="8">
    <source>
        <dbReference type="ARBA" id="ARBA00023004"/>
    </source>
</evidence>
<keyword evidence="7" id="KW-0560">Oxidoreductase</keyword>
<comment type="cofactor">
    <cofactor evidence="11">
        <name>heme</name>
        <dbReference type="ChEBI" id="CHEBI:30413"/>
    </cofactor>
</comment>
<dbReference type="SUPFAM" id="SSF48264">
    <property type="entry name" value="Cytochrome P450"/>
    <property type="match status" value="2"/>
</dbReference>
<dbReference type="InterPro" id="IPR036396">
    <property type="entry name" value="Cyt_P450_sf"/>
</dbReference>
<keyword evidence="14" id="KW-1185">Reference proteome</keyword>
<dbReference type="Proteomes" id="UP001164929">
    <property type="component" value="Chromosome 14"/>
</dbReference>
<keyword evidence="8 11" id="KW-0408">Iron</keyword>
<dbReference type="GO" id="GO:0016020">
    <property type="term" value="C:membrane"/>
    <property type="evidence" value="ECO:0007669"/>
    <property type="project" value="UniProtKB-SubCell"/>
</dbReference>
<evidence type="ECO:0000313" key="14">
    <source>
        <dbReference type="Proteomes" id="UP001164929"/>
    </source>
</evidence>
<sequence length="1174" mass="135063">MHLVCLFYVLLPVCVLRFIHSMIWVPWRIHVHFRKQGISGPNYRPIFGNTEEYRNSFTEARKKTMPFNHNIVHRVTPFYHEWSRRYGKTFLYWFGVIPILATADLDMIKDIFMNTGGGSFEKVRLNPQAKLLFGQGLNGLVGEEWALHRRIANQAFMMERIKIIMASTVKMLTKWEEIRGERDEFEMDVHRELQDLASDVISKTAFGSNYEEGKRVFSLQDKQKHLVFDAIGNVYIPGFRFLPTKKNRERWRIERETREAIRNLIKTNSRARENSRNLLSLLMSSCKNQDGKEEKLGVEEIINECKAFYFAGKESMADLLTWALLLLAQHQEWQDKAREEVLSVCRGDEVLLSEKVNDLKIMNLIIHETLRLYPPAVMLMRQATKNVKLGTLDVPAGTQFFLALPSIHHDTDTWGKDANEFKPLRFNEPRNHLASFFPFGLGPRTCVGKNLAIMEAKVALAMILRRYSFVVSPTYLHAPRLLISMQPQYGAQLLLRRVTSCCKDKGVATWAQKHHVYCHLGHDSNVASAQTATSVAVWFLSPNRKTIVPTQMRHAIIEMYMGDSTIRHLCTKRCGTATAISPENWCIRSPFLGGDRSMIISVVCIFKFIHSVIWVPWKTQVYFRKQGISGPNYRPIFGNTPEYRRLFSEVRSKPMPFNHDIVHRVAPFYCEWSRKYGKTFLYWFGTKPTLAISDPDMIKEVLMNTGDGSFQKARNNPLAKLLFGQGLNGLDGEEWALHRRIANQAFMIERVKCWVPEIVESITKMLIKWEEIRGGGDEFEIDVHGELQNFTSDVIAKTAFGSNYEEGKRIFLLQDQHKYLAYQALGNVYIPGFRFLPTKKNRERWRFDRETREAIRNLIKNNNSERENSRNLLSLLMSSYKNQEGEEEKLGIEEIINECKTFYFSGKESTADLLTWALLLLALHQEWQNKAREEVFSIFGENESIAAEKLNDLKIVNSILCETQRLYPPVVMLPRQTSKNVKLGALDVPAGTHFYLALPSVHHDPDIWGKDANEFNPLRFNEPRNHLASFFPFGIGPRIYGGKNCASHDNKELLFRCVAHLCSCTKPLAEHTASIWCTDPLSKDFKLKGALCGGFVFKAMEFLSGCTVNPTLNCRRFISRVYAYYDVSNMIHTLGESDSTDHTCMLGALQPAGDINLIIQAMEVIQESEDKNID</sequence>
<keyword evidence="3 11" id="KW-0349">Heme</keyword>
<dbReference type="PANTHER" id="PTHR24282">
    <property type="entry name" value="CYTOCHROME P450 FAMILY MEMBER"/>
    <property type="match status" value="1"/>
</dbReference>
<evidence type="ECO:0000256" key="4">
    <source>
        <dbReference type="ARBA" id="ARBA00022692"/>
    </source>
</evidence>
<evidence type="ECO:0000256" key="2">
    <source>
        <dbReference type="ARBA" id="ARBA00010617"/>
    </source>
</evidence>
<accession>A0AAD6LRN2</accession>
<dbReference type="PANTHER" id="PTHR24282:SF211">
    <property type="entry name" value="CYTOCHROME P450-RELATED"/>
    <property type="match status" value="1"/>
</dbReference>
<dbReference type="PRINTS" id="PR00463">
    <property type="entry name" value="EP450I"/>
</dbReference>
<keyword evidence="10 12" id="KW-0472">Membrane</keyword>
<evidence type="ECO:0000313" key="13">
    <source>
        <dbReference type="EMBL" id="KAJ6971866.1"/>
    </source>
</evidence>
<dbReference type="FunFam" id="1.10.630.10:FF:000029">
    <property type="entry name" value="Cytochrome P450 734A1"/>
    <property type="match status" value="2"/>
</dbReference>
<dbReference type="InterPro" id="IPR002401">
    <property type="entry name" value="Cyt_P450_E_grp-I"/>
</dbReference>
<evidence type="ECO:0000256" key="6">
    <source>
        <dbReference type="ARBA" id="ARBA00022989"/>
    </source>
</evidence>
<dbReference type="InterPro" id="IPR017972">
    <property type="entry name" value="Cyt_P450_CS"/>
</dbReference>
<gene>
    <name evidence="13" type="ORF">NC653_032415</name>
</gene>
<dbReference type="Pfam" id="PF00067">
    <property type="entry name" value="p450"/>
    <property type="match status" value="2"/>
</dbReference>
<evidence type="ECO:0000256" key="1">
    <source>
        <dbReference type="ARBA" id="ARBA00004167"/>
    </source>
</evidence>
<reference evidence="13" key="1">
    <citation type="journal article" date="2023" name="Mol. Ecol. Resour.">
        <title>Chromosome-level genome assembly of a triploid poplar Populus alba 'Berolinensis'.</title>
        <authorList>
            <person name="Chen S."/>
            <person name="Yu Y."/>
            <person name="Wang X."/>
            <person name="Wang S."/>
            <person name="Zhang T."/>
            <person name="Zhou Y."/>
            <person name="He R."/>
            <person name="Meng N."/>
            <person name="Wang Y."/>
            <person name="Liu W."/>
            <person name="Liu Z."/>
            <person name="Liu J."/>
            <person name="Guo Q."/>
            <person name="Huang H."/>
            <person name="Sederoff R.R."/>
            <person name="Wang G."/>
            <person name="Qu G."/>
            <person name="Chen S."/>
        </authorList>
    </citation>
    <scope>NUCLEOTIDE SEQUENCE</scope>
    <source>
        <strain evidence="13">SC-2020</strain>
    </source>
</reference>
<dbReference type="EMBL" id="JAQIZT010000014">
    <property type="protein sequence ID" value="KAJ6971866.1"/>
    <property type="molecule type" value="Genomic_DNA"/>
</dbReference>
<dbReference type="GO" id="GO:0005506">
    <property type="term" value="F:iron ion binding"/>
    <property type="evidence" value="ECO:0007669"/>
    <property type="project" value="InterPro"/>
</dbReference>
<dbReference type="InterPro" id="IPR001128">
    <property type="entry name" value="Cyt_P450"/>
</dbReference>
<dbReference type="GO" id="GO:0004497">
    <property type="term" value="F:monooxygenase activity"/>
    <property type="evidence" value="ECO:0007669"/>
    <property type="project" value="UniProtKB-KW"/>
</dbReference>
<evidence type="ECO:0000256" key="12">
    <source>
        <dbReference type="SAM" id="Phobius"/>
    </source>
</evidence>
<evidence type="ECO:0008006" key="15">
    <source>
        <dbReference type="Google" id="ProtNLM"/>
    </source>
</evidence>
<keyword evidence="4 12" id="KW-0812">Transmembrane</keyword>
<dbReference type="PROSITE" id="PS00086">
    <property type="entry name" value="CYTOCHROME_P450"/>
    <property type="match status" value="1"/>
</dbReference>
<comment type="subcellular location">
    <subcellularLocation>
        <location evidence="1">Membrane</location>
        <topology evidence="1">Single-pass membrane protein</topology>
    </subcellularLocation>
</comment>
<protein>
    <recommendedName>
        <fullName evidence="15">Cytochrome P450 734A1</fullName>
    </recommendedName>
</protein>
<evidence type="ECO:0000256" key="10">
    <source>
        <dbReference type="ARBA" id="ARBA00023136"/>
    </source>
</evidence>
<evidence type="ECO:0000256" key="3">
    <source>
        <dbReference type="ARBA" id="ARBA00022617"/>
    </source>
</evidence>
<keyword evidence="5 11" id="KW-0479">Metal-binding</keyword>
<evidence type="ECO:0000256" key="9">
    <source>
        <dbReference type="ARBA" id="ARBA00023033"/>
    </source>
</evidence>
<name>A0AAD6LRN2_9ROSI</name>
<evidence type="ECO:0000256" key="11">
    <source>
        <dbReference type="PIRSR" id="PIRSR602401-1"/>
    </source>
</evidence>
<dbReference type="AlphaFoldDB" id="A0AAD6LRN2"/>
<keyword evidence="9" id="KW-0503">Monooxygenase</keyword>
<evidence type="ECO:0000256" key="7">
    <source>
        <dbReference type="ARBA" id="ARBA00023002"/>
    </source>
</evidence>
<proteinExistence type="inferred from homology"/>
<dbReference type="PRINTS" id="PR00385">
    <property type="entry name" value="P450"/>
</dbReference>
<keyword evidence="6 12" id="KW-1133">Transmembrane helix</keyword>
<dbReference type="GO" id="GO:0020037">
    <property type="term" value="F:heme binding"/>
    <property type="evidence" value="ECO:0007669"/>
    <property type="project" value="InterPro"/>
</dbReference>
<dbReference type="InterPro" id="IPR050665">
    <property type="entry name" value="Cytochrome_P450_Monooxygen"/>
</dbReference>
<comment type="similarity">
    <text evidence="2">Belongs to the cytochrome P450 family.</text>
</comment>
<organism evidence="13 14">
    <name type="scientific">Populus alba x Populus x berolinensis</name>
    <dbReference type="NCBI Taxonomy" id="444605"/>
    <lineage>
        <taxon>Eukaryota</taxon>
        <taxon>Viridiplantae</taxon>
        <taxon>Streptophyta</taxon>
        <taxon>Embryophyta</taxon>
        <taxon>Tracheophyta</taxon>
        <taxon>Spermatophyta</taxon>
        <taxon>Magnoliopsida</taxon>
        <taxon>eudicotyledons</taxon>
        <taxon>Gunneridae</taxon>
        <taxon>Pentapetalae</taxon>
        <taxon>rosids</taxon>
        <taxon>fabids</taxon>
        <taxon>Malpighiales</taxon>
        <taxon>Salicaceae</taxon>
        <taxon>Saliceae</taxon>
        <taxon>Populus</taxon>
    </lineage>
</organism>
<feature type="transmembrane region" description="Helical" evidence="12">
    <location>
        <begin position="6"/>
        <end position="27"/>
    </location>
</feature>
<dbReference type="GO" id="GO:0016705">
    <property type="term" value="F:oxidoreductase activity, acting on paired donors, with incorporation or reduction of molecular oxygen"/>
    <property type="evidence" value="ECO:0007669"/>
    <property type="project" value="InterPro"/>
</dbReference>